<sequence>MSINTENIKLGPCKVEFGEGQDKIVLESTQGGVVLTYEETSRIVNIDQYGTTPAKEIITGRTATIAVPFAEKDLDILTELLPGSSLVINATDPTKKRVDVSAVKVIDLLKIAKKVVLIPLAEDTTPNDHVTLYKAAPRTTLNYTYSYDNELITNTTFNGYPGADGNLIAFGDPDA</sequence>
<name>A0A3Q9IC66_9BACL</name>
<proteinExistence type="predicted"/>
<dbReference type="RefSeq" id="WP_127002914.1">
    <property type="nucleotide sequence ID" value="NZ_CP034346.1"/>
</dbReference>
<gene>
    <name evidence="1" type="ORF">EI981_25200</name>
</gene>
<dbReference type="KEGG" id="plut:EI981_25200"/>
<reference evidence="2" key="1">
    <citation type="submission" date="2018-12" db="EMBL/GenBank/DDBJ databases">
        <title>Complete genome sequence of Paenibacillus sp. MBLB1234.</title>
        <authorList>
            <person name="Nam Y.-D."/>
            <person name="Kang J."/>
            <person name="Chung W.-H."/>
            <person name="Park Y.S."/>
        </authorList>
    </citation>
    <scope>NUCLEOTIDE SEQUENCE [LARGE SCALE GENOMIC DNA]</scope>
    <source>
        <strain evidence="2">MBLB1234</strain>
    </source>
</reference>
<dbReference type="AlphaFoldDB" id="A0A3Q9IC66"/>
<dbReference type="Proteomes" id="UP000270678">
    <property type="component" value="Chromosome"/>
</dbReference>
<evidence type="ECO:0000313" key="1">
    <source>
        <dbReference type="EMBL" id="AZS17391.1"/>
    </source>
</evidence>
<organism evidence="1 2">
    <name type="scientific">Paenibacillus lutimineralis</name>
    <dbReference type="NCBI Taxonomy" id="2707005"/>
    <lineage>
        <taxon>Bacteria</taxon>
        <taxon>Bacillati</taxon>
        <taxon>Bacillota</taxon>
        <taxon>Bacilli</taxon>
        <taxon>Bacillales</taxon>
        <taxon>Paenibacillaceae</taxon>
        <taxon>Paenibacillus</taxon>
    </lineage>
</organism>
<keyword evidence="2" id="KW-1185">Reference proteome</keyword>
<dbReference type="OrthoDB" id="2607278at2"/>
<protein>
    <submittedName>
        <fullName evidence="1">Uncharacterized protein</fullName>
    </submittedName>
</protein>
<accession>A0A3Q9IC66</accession>
<evidence type="ECO:0000313" key="2">
    <source>
        <dbReference type="Proteomes" id="UP000270678"/>
    </source>
</evidence>
<dbReference type="EMBL" id="CP034346">
    <property type="protein sequence ID" value="AZS17391.1"/>
    <property type="molecule type" value="Genomic_DNA"/>
</dbReference>